<dbReference type="OrthoDB" id="6627400at2759"/>
<name>A0A6J2YVG2_SITOR</name>
<sequence length="194" mass="22625">MPKVGGPRAMKRRTMASAVTSMILYAAPIWRRAIQYQHYQNMLQSMIRRLAVLALAGVMAIVHQVEERCDTYRLGKEHRLQVRENILMKWQEDWQRYDGWTKQFIENVAEWHKNGWVEVDHFLTQAITGHGYFGIYLKRIATAVCTARSRILLRTLYSSVEDGGSLGPWQRQGAAPRSRWITSGHLWVKTKRRA</sequence>
<reference evidence="2" key="1">
    <citation type="submission" date="2025-08" db="UniProtKB">
        <authorList>
            <consortium name="RefSeq"/>
        </authorList>
    </citation>
    <scope>IDENTIFICATION</scope>
    <source>
        <tissue evidence="2">Gonads</tissue>
    </source>
</reference>
<accession>A0A6J2YVG2</accession>
<proteinExistence type="predicted"/>
<dbReference type="InParanoid" id="A0A6J2YVG2"/>
<evidence type="ECO:0000313" key="2">
    <source>
        <dbReference type="RefSeq" id="XP_030766840.1"/>
    </source>
</evidence>
<protein>
    <submittedName>
        <fullName evidence="2">Uncharacterized protein LOC115890678</fullName>
    </submittedName>
</protein>
<organism evidence="1 2">
    <name type="scientific">Sitophilus oryzae</name>
    <name type="common">Rice weevil</name>
    <name type="synonym">Curculio oryzae</name>
    <dbReference type="NCBI Taxonomy" id="7048"/>
    <lineage>
        <taxon>Eukaryota</taxon>
        <taxon>Metazoa</taxon>
        <taxon>Ecdysozoa</taxon>
        <taxon>Arthropoda</taxon>
        <taxon>Hexapoda</taxon>
        <taxon>Insecta</taxon>
        <taxon>Pterygota</taxon>
        <taxon>Neoptera</taxon>
        <taxon>Endopterygota</taxon>
        <taxon>Coleoptera</taxon>
        <taxon>Polyphaga</taxon>
        <taxon>Cucujiformia</taxon>
        <taxon>Curculionidae</taxon>
        <taxon>Dryophthorinae</taxon>
        <taxon>Sitophilus</taxon>
    </lineage>
</organism>
<dbReference type="Proteomes" id="UP000504635">
    <property type="component" value="Unplaced"/>
</dbReference>
<keyword evidence="1" id="KW-1185">Reference proteome</keyword>
<dbReference type="AlphaFoldDB" id="A0A6J2YVG2"/>
<dbReference type="RefSeq" id="XP_030766840.1">
    <property type="nucleotide sequence ID" value="XM_030910980.1"/>
</dbReference>
<dbReference type="KEGG" id="soy:115890678"/>
<dbReference type="GeneID" id="115890678"/>
<gene>
    <name evidence="2" type="primary">LOC115890678</name>
</gene>
<evidence type="ECO:0000313" key="1">
    <source>
        <dbReference type="Proteomes" id="UP000504635"/>
    </source>
</evidence>